<dbReference type="AlphaFoldDB" id="A0A0C2RZB1"/>
<feature type="compositionally biased region" description="Low complexity" evidence="1">
    <location>
        <begin position="1"/>
        <end position="17"/>
    </location>
</feature>
<sequence>MSSSTTTTAHSPSPALSDSEPGPSCKRARTDMSPGEAQALHDTYNKALDGLVQQFQNSALVDGLVMVHEIHNQALTLHEGVKVAHEDVKRVCQRHFRPNTKPLTKMSSGNLVRHQYHQLKGPSITDAGLVRQPVSKYTRWTATVKVEGQFLEIQYNDTIHDLLTPINPNSFSEKKHEIQHNPKTGSTPVTDVAVVPLTSASQVKTLFLLLSSHEEA</sequence>
<proteinExistence type="predicted"/>
<feature type="region of interest" description="Disordered" evidence="1">
    <location>
        <begin position="1"/>
        <end position="35"/>
    </location>
</feature>
<evidence type="ECO:0000313" key="2">
    <source>
        <dbReference type="EMBL" id="KIL55710.1"/>
    </source>
</evidence>
<dbReference type="InParanoid" id="A0A0C2RZB1"/>
<evidence type="ECO:0000313" key="3">
    <source>
        <dbReference type="Proteomes" id="UP000054549"/>
    </source>
</evidence>
<dbReference type="EMBL" id="KN818481">
    <property type="protein sequence ID" value="KIL55710.1"/>
    <property type="molecule type" value="Genomic_DNA"/>
</dbReference>
<dbReference type="Gene3D" id="3.40.850.10">
    <property type="entry name" value="Kinesin motor domain"/>
    <property type="match status" value="1"/>
</dbReference>
<gene>
    <name evidence="2" type="ORF">M378DRAFT_17692</name>
</gene>
<dbReference type="InterPro" id="IPR036961">
    <property type="entry name" value="Kinesin_motor_dom_sf"/>
</dbReference>
<name>A0A0C2RZB1_AMAMK</name>
<reference evidence="2 3" key="1">
    <citation type="submission" date="2014-04" db="EMBL/GenBank/DDBJ databases">
        <title>Evolutionary Origins and Diversification of the Mycorrhizal Mutualists.</title>
        <authorList>
            <consortium name="DOE Joint Genome Institute"/>
            <consortium name="Mycorrhizal Genomics Consortium"/>
            <person name="Kohler A."/>
            <person name="Kuo A."/>
            <person name="Nagy L.G."/>
            <person name="Floudas D."/>
            <person name="Copeland A."/>
            <person name="Barry K.W."/>
            <person name="Cichocki N."/>
            <person name="Veneault-Fourrey C."/>
            <person name="LaButti K."/>
            <person name="Lindquist E.A."/>
            <person name="Lipzen A."/>
            <person name="Lundell T."/>
            <person name="Morin E."/>
            <person name="Murat C."/>
            <person name="Riley R."/>
            <person name="Ohm R."/>
            <person name="Sun H."/>
            <person name="Tunlid A."/>
            <person name="Henrissat B."/>
            <person name="Grigoriev I.V."/>
            <person name="Hibbett D.S."/>
            <person name="Martin F."/>
        </authorList>
    </citation>
    <scope>NUCLEOTIDE SEQUENCE [LARGE SCALE GENOMIC DNA]</scope>
    <source>
        <strain evidence="2 3">Koide BX008</strain>
    </source>
</reference>
<dbReference type="HOGENOM" id="CLU_1277326_0_0_1"/>
<evidence type="ECO:0000256" key="1">
    <source>
        <dbReference type="SAM" id="MobiDB-lite"/>
    </source>
</evidence>
<keyword evidence="3" id="KW-1185">Reference proteome</keyword>
<dbReference type="OrthoDB" id="3176171at2759"/>
<accession>A0A0C2RZB1</accession>
<dbReference type="STRING" id="946122.A0A0C2RZB1"/>
<protein>
    <submittedName>
        <fullName evidence="2">Uncharacterized protein</fullName>
    </submittedName>
</protein>
<organism evidence="2 3">
    <name type="scientific">Amanita muscaria (strain Koide BX008)</name>
    <dbReference type="NCBI Taxonomy" id="946122"/>
    <lineage>
        <taxon>Eukaryota</taxon>
        <taxon>Fungi</taxon>
        <taxon>Dikarya</taxon>
        <taxon>Basidiomycota</taxon>
        <taxon>Agaricomycotina</taxon>
        <taxon>Agaricomycetes</taxon>
        <taxon>Agaricomycetidae</taxon>
        <taxon>Agaricales</taxon>
        <taxon>Pluteineae</taxon>
        <taxon>Amanitaceae</taxon>
        <taxon>Amanita</taxon>
    </lineage>
</organism>
<dbReference type="Proteomes" id="UP000054549">
    <property type="component" value="Unassembled WGS sequence"/>
</dbReference>